<reference evidence="2 3" key="1">
    <citation type="submission" date="2024-02" db="EMBL/GenBank/DDBJ databases">
        <title>De novo assembly and annotation of 12 fungi associated with fruit tree decline syndrome in Ontario, Canada.</title>
        <authorList>
            <person name="Sulman M."/>
            <person name="Ellouze W."/>
            <person name="Ilyukhin E."/>
        </authorList>
    </citation>
    <scope>NUCLEOTIDE SEQUENCE [LARGE SCALE GENOMIC DNA]</scope>
    <source>
        <strain evidence="2 3">FDS-637</strain>
    </source>
</reference>
<evidence type="ECO:0000313" key="2">
    <source>
        <dbReference type="EMBL" id="KAL0258474.1"/>
    </source>
</evidence>
<dbReference type="GeneID" id="92010052"/>
<comment type="caution">
    <text evidence="2">The sequence shown here is derived from an EMBL/GenBank/DDBJ whole genome shotgun (WGS) entry which is preliminary data.</text>
</comment>
<keyword evidence="3" id="KW-1185">Reference proteome</keyword>
<feature type="region of interest" description="Disordered" evidence="1">
    <location>
        <begin position="47"/>
        <end position="90"/>
    </location>
</feature>
<evidence type="ECO:0000256" key="1">
    <source>
        <dbReference type="SAM" id="MobiDB-lite"/>
    </source>
</evidence>
<accession>A0ABR3CG94</accession>
<evidence type="ECO:0000313" key="3">
    <source>
        <dbReference type="Proteomes" id="UP001430584"/>
    </source>
</evidence>
<dbReference type="RefSeq" id="XP_066631503.1">
    <property type="nucleotide sequence ID" value="XM_066777408.1"/>
</dbReference>
<dbReference type="EMBL" id="JAJVCZ030000006">
    <property type="protein sequence ID" value="KAL0258474.1"/>
    <property type="molecule type" value="Genomic_DNA"/>
</dbReference>
<sequence>MMRIGQRLLHLAPHTTQILITGHLATVAGLDTIIRVAADVHVVRQPDSVHLSNSPRVSNASSSVKSKRKAMNDMNNDINDMVHKKHRPDTYSNNSFANDILYARELFRSS</sequence>
<protein>
    <submittedName>
        <fullName evidence="2">Uncharacterized protein</fullName>
    </submittedName>
</protein>
<organism evidence="2 3">
    <name type="scientific">Diplodia seriata</name>
    <dbReference type="NCBI Taxonomy" id="420778"/>
    <lineage>
        <taxon>Eukaryota</taxon>
        <taxon>Fungi</taxon>
        <taxon>Dikarya</taxon>
        <taxon>Ascomycota</taxon>
        <taxon>Pezizomycotina</taxon>
        <taxon>Dothideomycetes</taxon>
        <taxon>Dothideomycetes incertae sedis</taxon>
        <taxon>Botryosphaeriales</taxon>
        <taxon>Botryosphaeriaceae</taxon>
        <taxon>Diplodia</taxon>
    </lineage>
</organism>
<proteinExistence type="predicted"/>
<dbReference type="Proteomes" id="UP001430584">
    <property type="component" value="Unassembled WGS sequence"/>
</dbReference>
<feature type="compositionally biased region" description="Low complexity" evidence="1">
    <location>
        <begin position="52"/>
        <end position="64"/>
    </location>
</feature>
<gene>
    <name evidence="2" type="ORF">SLS55_005967</name>
</gene>
<name>A0ABR3CG94_9PEZI</name>